<sequence>MRDIGLKLLALLVYLALDAWLTWSVLTVGKSFIDWHWNYIHATPLGRAGWLALWLYEGRSSVPLAIRFAERRRARLDAQPTTPA</sequence>
<gene>
    <name evidence="1" type="ORF">HNO88_001592</name>
</gene>
<dbReference type="EMBL" id="JACHLR010000005">
    <property type="protein sequence ID" value="MBB4858273.1"/>
    <property type="molecule type" value="Genomic_DNA"/>
</dbReference>
<proteinExistence type="predicted"/>
<keyword evidence="2" id="KW-1185">Reference proteome</keyword>
<reference evidence="1 2" key="1">
    <citation type="submission" date="2020-08" db="EMBL/GenBank/DDBJ databases">
        <title>Functional genomics of gut bacteria from endangered species of beetles.</title>
        <authorList>
            <person name="Carlos-Shanley C."/>
        </authorList>
    </citation>
    <scope>NUCLEOTIDE SEQUENCE [LARGE SCALE GENOMIC DNA]</scope>
    <source>
        <strain evidence="1 2">S00245</strain>
    </source>
</reference>
<comment type="caution">
    <text evidence="1">The sequence shown here is derived from an EMBL/GenBank/DDBJ whole genome shotgun (WGS) entry which is preliminary data.</text>
</comment>
<accession>A0A7W7KA08</accession>
<dbReference type="Proteomes" id="UP000555448">
    <property type="component" value="Unassembled WGS sequence"/>
</dbReference>
<organism evidence="1 2">
    <name type="scientific">Novosphingobium chloroacetimidivorans</name>
    <dbReference type="NCBI Taxonomy" id="1428314"/>
    <lineage>
        <taxon>Bacteria</taxon>
        <taxon>Pseudomonadati</taxon>
        <taxon>Pseudomonadota</taxon>
        <taxon>Alphaproteobacteria</taxon>
        <taxon>Sphingomonadales</taxon>
        <taxon>Sphingomonadaceae</taxon>
        <taxon>Novosphingobium</taxon>
    </lineage>
</organism>
<protein>
    <submittedName>
        <fullName evidence="1">Uncharacterized protein</fullName>
    </submittedName>
</protein>
<evidence type="ECO:0000313" key="1">
    <source>
        <dbReference type="EMBL" id="MBB4858273.1"/>
    </source>
</evidence>
<dbReference type="RefSeq" id="WP_184243800.1">
    <property type="nucleotide sequence ID" value="NZ_JACHLR010000005.1"/>
</dbReference>
<evidence type="ECO:0000313" key="2">
    <source>
        <dbReference type="Proteomes" id="UP000555448"/>
    </source>
</evidence>
<dbReference type="AlphaFoldDB" id="A0A7W7KA08"/>
<name>A0A7W7KA08_9SPHN</name>